<feature type="domain" description="Hemerythrin-like" evidence="2">
    <location>
        <begin position="102"/>
        <end position="190"/>
    </location>
</feature>
<dbReference type="EMBL" id="ONZQ02000006">
    <property type="protein sequence ID" value="SPO02368.1"/>
    <property type="molecule type" value="Genomic_DNA"/>
</dbReference>
<protein>
    <recommendedName>
        <fullName evidence="2">Hemerythrin-like domain-containing protein</fullName>
    </recommendedName>
</protein>
<evidence type="ECO:0000259" key="2">
    <source>
        <dbReference type="Pfam" id="PF01814"/>
    </source>
</evidence>
<dbReference type="AlphaFoldDB" id="A0AAE8SV48"/>
<feature type="signal peptide" evidence="1">
    <location>
        <begin position="1"/>
        <end position="24"/>
    </location>
</feature>
<dbReference type="InterPro" id="IPR053206">
    <property type="entry name" value="Dimeric_xanthone_biosynth"/>
</dbReference>
<feature type="chain" id="PRO_5042051427" description="Hemerythrin-like domain-containing protein" evidence="1">
    <location>
        <begin position="25"/>
        <end position="301"/>
    </location>
</feature>
<evidence type="ECO:0000256" key="1">
    <source>
        <dbReference type="SAM" id="SignalP"/>
    </source>
</evidence>
<dbReference type="Gene3D" id="1.20.120.520">
    <property type="entry name" value="nmb1532 protein domain like"/>
    <property type="match status" value="1"/>
</dbReference>
<organism evidence="3 4">
    <name type="scientific">Cephalotrichum gorgonifer</name>
    <dbReference type="NCBI Taxonomy" id="2041049"/>
    <lineage>
        <taxon>Eukaryota</taxon>
        <taxon>Fungi</taxon>
        <taxon>Dikarya</taxon>
        <taxon>Ascomycota</taxon>
        <taxon>Pezizomycotina</taxon>
        <taxon>Sordariomycetes</taxon>
        <taxon>Hypocreomycetidae</taxon>
        <taxon>Microascales</taxon>
        <taxon>Microascaceae</taxon>
        <taxon>Cephalotrichum</taxon>
    </lineage>
</organism>
<reference evidence="3" key="1">
    <citation type="submission" date="2018-03" db="EMBL/GenBank/DDBJ databases">
        <authorList>
            <person name="Guldener U."/>
        </authorList>
    </citation>
    <scope>NUCLEOTIDE SEQUENCE</scope>
</reference>
<keyword evidence="1" id="KW-0732">Signal</keyword>
<gene>
    <name evidence="3" type="ORF">DNG_05041</name>
</gene>
<name>A0AAE8SV48_9PEZI</name>
<keyword evidence="4" id="KW-1185">Reference proteome</keyword>
<dbReference type="PANTHER" id="PTHR38048:SF2">
    <property type="entry name" value="HEMERYTHRIN-LIKE DOMAIN-CONTAINING PROTEIN"/>
    <property type="match status" value="1"/>
</dbReference>
<dbReference type="CDD" id="cd12108">
    <property type="entry name" value="Hr-like"/>
    <property type="match status" value="1"/>
</dbReference>
<comment type="caution">
    <text evidence="3">The sequence shown here is derived from an EMBL/GenBank/DDBJ whole genome shotgun (WGS) entry which is preliminary data.</text>
</comment>
<sequence length="301" mass="33966">MASRPIQIILALTTLLAGLLFTRAPLMMASEAPKSPWADGPMKLIATPLYETKKTDMYTTGASHMCMLHNCIIRGYNSIWHQAPHVADADKPDFINYSLTWHKFVQSHHDDEEANLFPKVEDQLADKQVWEESHKEHESFLDGLAEFKTYLTTLPAPTDFSGSELRRIMESFRDPFETHFHNEIKTIAEMADHPRAPAPGTPEETAAGLTFKTWGKTTVSKAGMLDVVPFFLLNLDRTVEEGLWANWPPMPAPIKWGMVNLAGSWHSGWWKFSSCDANQRPKELYARGTEPAEAKSAEPEL</sequence>
<evidence type="ECO:0000313" key="4">
    <source>
        <dbReference type="Proteomes" id="UP001187682"/>
    </source>
</evidence>
<dbReference type="PANTHER" id="PTHR38048">
    <property type="entry name" value="EXPRESSED PROTEIN"/>
    <property type="match status" value="1"/>
</dbReference>
<dbReference type="InterPro" id="IPR012312">
    <property type="entry name" value="Hemerythrin-like"/>
</dbReference>
<dbReference type="Pfam" id="PF01814">
    <property type="entry name" value="Hemerythrin"/>
    <property type="match status" value="1"/>
</dbReference>
<accession>A0AAE8SV48</accession>
<evidence type="ECO:0000313" key="3">
    <source>
        <dbReference type="EMBL" id="SPO02368.1"/>
    </source>
</evidence>
<proteinExistence type="predicted"/>
<dbReference type="Proteomes" id="UP001187682">
    <property type="component" value="Unassembled WGS sequence"/>
</dbReference>